<dbReference type="KEGG" id="abac:LuPra_00300"/>
<comment type="similarity">
    <text evidence="1">Belongs to the ribosome association toxin RatA family.</text>
</comment>
<evidence type="ECO:0000313" key="4">
    <source>
        <dbReference type="Proteomes" id="UP000076079"/>
    </source>
</evidence>
<dbReference type="AlphaFoldDB" id="A0A143PFU9"/>
<dbReference type="Pfam" id="PF03364">
    <property type="entry name" value="Polyketide_cyc"/>
    <property type="match status" value="1"/>
</dbReference>
<dbReference type="Gene3D" id="3.30.530.20">
    <property type="match status" value="1"/>
</dbReference>
<evidence type="ECO:0000259" key="2">
    <source>
        <dbReference type="Pfam" id="PF03364"/>
    </source>
</evidence>
<sequence length="311" mass="33620">MHTYAQARPSHERLAAGLGWFSLALGTAELAAPRAMARLIGIPDDPRLVNVVRAFGARELASGLGLLAQPDHAEWAWSRVGGDAVDLAFLGSAANEDSANRQRVALAAAAVAAVIALDVICARGLQEERAGRRAAGGHIEDEVSIERAITVTRPIEEVFAFWRGYANLPRFMRHLTSVETLGENRTRWTATGPAGVAVSWDAETTVERENEWIAWRSLENADVCHHGSVRFRQAPGQRGTEVHVHLQYRPPAGRLGRGIAWLFGEEPGQQIKEDLRRFKQLLETGEIPLAAAGGVSPELVGAGARRDGGDA</sequence>
<dbReference type="PATRIC" id="fig|1813736.3.peg.314"/>
<evidence type="ECO:0000256" key="1">
    <source>
        <dbReference type="ARBA" id="ARBA00008918"/>
    </source>
</evidence>
<feature type="domain" description="Coenzyme Q-binding protein COQ10 START" evidence="2">
    <location>
        <begin position="151"/>
        <end position="276"/>
    </location>
</feature>
<dbReference type="STRING" id="1855912.LuPra_00300"/>
<dbReference type="OrthoDB" id="9797595at2"/>
<protein>
    <submittedName>
        <fullName evidence="3">Putative integral membrane protein</fullName>
    </submittedName>
</protein>
<dbReference type="PANTHER" id="PTHR33824">
    <property type="entry name" value="POLYKETIDE CYCLASE/DEHYDRASE AND LIPID TRANSPORT SUPERFAMILY PROTEIN"/>
    <property type="match status" value="1"/>
</dbReference>
<dbReference type="CDD" id="cd07817">
    <property type="entry name" value="SRPBCC_8"/>
    <property type="match status" value="1"/>
</dbReference>
<reference evidence="3 4" key="1">
    <citation type="journal article" date="2016" name="Genome Announc.">
        <title>First Complete Genome Sequence of a Subdivision 6 Acidobacterium Strain.</title>
        <authorList>
            <person name="Huang S."/>
            <person name="Vieira S."/>
            <person name="Bunk B."/>
            <person name="Riedel T."/>
            <person name="Sproer C."/>
            <person name="Overmann J."/>
        </authorList>
    </citation>
    <scope>NUCLEOTIDE SEQUENCE [LARGE SCALE GENOMIC DNA]</scope>
    <source>
        <strain evidence="4">DSM 100886 HEG_-6_39</strain>
    </source>
</reference>
<dbReference type="InterPro" id="IPR047137">
    <property type="entry name" value="ORF3"/>
</dbReference>
<gene>
    <name evidence="3" type="ORF">LuPra_00300</name>
</gene>
<organism evidence="3 4">
    <name type="scientific">Luteitalea pratensis</name>
    <dbReference type="NCBI Taxonomy" id="1855912"/>
    <lineage>
        <taxon>Bacteria</taxon>
        <taxon>Pseudomonadati</taxon>
        <taxon>Acidobacteriota</taxon>
        <taxon>Vicinamibacteria</taxon>
        <taxon>Vicinamibacterales</taxon>
        <taxon>Vicinamibacteraceae</taxon>
        <taxon>Luteitalea</taxon>
    </lineage>
</organism>
<dbReference type="InterPro" id="IPR023393">
    <property type="entry name" value="START-like_dom_sf"/>
</dbReference>
<dbReference type="RefSeq" id="WP_110169124.1">
    <property type="nucleotide sequence ID" value="NZ_CP015136.1"/>
</dbReference>
<name>A0A143PFU9_LUTPR</name>
<dbReference type="InterPro" id="IPR005031">
    <property type="entry name" value="COQ10_START"/>
</dbReference>
<reference evidence="4" key="2">
    <citation type="submission" date="2016-04" db="EMBL/GenBank/DDBJ databases">
        <title>First Complete Genome Sequence of a Subdivision 6 Acidobacterium.</title>
        <authorList>
            <person name="Huang S."/>
            <person name="Vieira S."/>
            <person name="Bunk B."/>
            <person name="Riedel T."/>
            <person name="Sproeer C."/>
            <person name="Overmann J."/>
        </authorList>
    </citation>
    <scope>NUCLEOTIDE SEQUENCE [LARGE SCALE GENOMIC DNA]</scope>
    <source>
        <strain evidence="4">DSM 100886 HEG_-6_39</strain>
    </source>
</reference>
<dbReference type="Proteomes" id="UP000076079">
    <property type="component" value="Chromosome"/>
</dbReference>
<keyword evidence="4" id="KW-1185">Reference proteome</keyword>
<proteinExistence type="inferred from homology"/>
<evidence type="ECO:0000313" key="3">
    <source>
        <dbReference type="EMBL" id="AMY07133.1"/>
    </source>
</evidence>
<dbReference type="EMBL" id="CP015136">
    <property type="protein sequence ID" value="AMY07133.1"/>
    <property type="molecule type" value="Genomic_DNA"/>
</dbReference>
<accession>A0A143PFU9</accession>
<dbReference type="SUPFAM" id="SSF55961">
    <property type="entry name" value="Bet v1-like"/>
    <property type="match status" value="1"/>
</dbReference>
<dbReference type="PANTHER" id="PTHR33824:SF7">
    <property type="entry name" value="POLYKETIDE CYCLASE_DEHYDRASE AND LIPID TRANSPORT SUPERFAMILY PROTEIN"/>
    <property type="match status" value="1"/>
</dbReference>